<evidence type="ECO:0000256" key="1">
    <source>
        <dbReference type="SAM" id="MobiDB-lite"/>
    </source>
</evidence>
<dbReference type="EMBL" id="JAUFPN010000293">
    <property type="protein sequence ID" value="MDN3568593.1"/>
    <property type="molecule type" value="Genomic_DNA"/>
</dbReference>
<comment type="caution">
    <text evidence="2">The sequence shown here is derived from an EMBL/GenBank/DDBJ whole genome shotgun (WGS) entry which is preliminary data.</text>
</comment>
<dbReference type="Proteomes" id="UP001529369">
    <property type="component" value="Unassembled WGS sequence"/>
</dbReference>
<organism evidence="2 3">
    <name type="scientific">Paeniroseomonas aquatica</name>
    <dbReference type="NCBI Taxonomy" id="373043"/>
    <lineage>
        <taxon>Bacteria</taxon>
        <taxon>Pseudomonadati</taxon>
        <taxon>Pseudomonadota</taxon>
        <taxon>Alphaproteobacteria</taxon>
        <taxon>Acetobacterales</taxon>
        <taxon>Acetobacteraceae</taxon>
        <taxon>Paeniroseomonas</taxon>
    </lineage>
</organism>
<evidence type="ECO:0000313" key="2">
    <source>
        <dbReference type="EMBL" id="MDN3568593.1"/>
    </source>
</evidence>
<feature type="region of interest" description="Disordered" evidence="1">
    <location>
        <begin position="1"/>
        <end position="22"/>
    </location>
</feature>
<gene>
    <name evidence="2" type="ORF">QWZ14_29820</name>
</gene>
<proteinExistence type="predicted"/>
<evidence type="ECO:0000313" key="3">
    <source>
        <dbReference type="Proteomes" id="UP001529369"/>
    </source>
</evidence>
<protein>
    <submittedName>
        <fullName evidence="2">Uncharacterized protein</fullName>
    </submittedName>
</protein>
<name>A0ABT8AFY0_9PROT</name>
<keyword evidence="3" id="KW-1185">Reference proteome</keyword>
<accession>A0ABT8AFY0</accession>
<sequence>MRLDDGKRHIAQPFARDSVPEPDEGAQLHVLRNYPASGANAVRQASNIIAGTSAYIGYRHTG</sequence>
<reference evidence="3" key="1">
    <citation type="journal article" date="2019" name="Int. J. Syst. Evol. Microbiol.">
        <title>The Global Catalogue of Microorganisms (GCM) 10K type strain sequencing project: providing services to taxonomists for standard genome sequencing and annotation.</title>
        <authorList>
            <consortium name="The Broad Institute Genomics Platform"/>
            <consortium name="The Broad Institute Genome Sequencing Center for Infectious Disease"/>
            <person name="Wu L."/>
            <person name="Ma J."/>
        </authorList>
    </citation>
    <scope>NUCLEOTIDE SEQUENCE [LARGE SCALE GENOMIC DNA]</scope>
    <source>
        <strain evidence="3">CECT 7131</strain>
    </source>
</reference>